<evidence type="ECO:0000256" key="11">
    <source>
        <dbReference type="ARBA" id="ARBA00023180"/>
    </source>
</evidence>
<evidence type="ECO:0000256" key="2">
    <source>
        <dbReference type="ARBA" id="ARBA00006531"/>
    </source>
</evidence>
<sequence length="325" mass="36798">MLLTLTALLYLGLCLTQRINTGKQTLPKPIIWAKPSSRVPKGNPVSIWCQGPQSASEYQLYFEGSLFALERPKPRTLVSKVKFFIPQMTSNTAGRYYCFYQSGELQSEHSDLLVLVVTGMYDIPNLQVHPGPEVTLEEKVTFFCHLEAGTSKFFLLKEGEPNHVQQRHGNKKAEFPMGPVTGAHRGTYRCFGSYNDYVWSFPSEPVTLLIPGSEGNTSLAPTPTSLVYWEYSLSTKESGLQKDSAFWDHTTQNLIRIGLACIVLMVLVWLLAEDWLSRKREKEGTNRPASWEYRRRWRLRCSLKEEQRDAISMGELKATPGPGAI</sequence>
<dbReference type="GO" id="GO:0005886">
    <property type="term" value="C:plasma membrane"/>
    <property type="evidence" value="ECO:0007669"/>
    <property type="project" value="UniProtKB-SubCell"/>
</dbReference>
<feature type="domain" description="Immunoglobulin" evidence="17">
    <location>
        <begin position="34"/>
        <end position="115"/>
    </location>
</feature>
<evidence type="ECO:0000256" key="12">
    <source>
        <dbReference type="ARBA" id="ARBA00023319"/>
    </source>
</evidence>
<evidence type="ECO:0000256" key="15">
    <source>
        <dbReference type="SAM" id="Phobius"/>
    </source>
</evidence>
<keyword evidence="8 15" id="KW-0472">Membrane</keyword>
<feature type="chain" id="PRO_5044539126" description="Natural cytotoxicity triggering receptor 1" evidence="16">
    <location>
        <begin position="17"/>
        <end position="325"/>
    </location>
</feature>
<evidence type="ECO:0000256" key="14">
    <source>
        <dbReference type="ARBA" id="ARBA00041225"/>
    </source>
</evidence>
<feature type="domain" description="Immunoglobulin" evidence="17">
    <location>
        <begin position="129"/>
        <end position="211"/>
    </location>
</feature>
<dbReference type="CTD" id="9437"/>
<dbReference type="AlphaFoldDB" id="A0A061HWF8"/>
<dbReference type="PANTHER" id="PTHR11738">
    <property type="entry name" value="MHC CLASS I NK CELL RECEPTOR"/>
    <property type="match status" value="1"/>
</dbReference>
<evidence type="ECO:0000313" key="18">
    <source>
        <dbReference type="EMBL" id="ERE61216.1"/>
    </source>
</evidence>
<evidence type="ECO:0000256" key="8">
    <source>
        <dbReference type="ARBA" id="ARBA00023136"/>
    </source>
</evidence>
<evidence type="ECO:0000256" key="4">
    <source>
        <dbReference type="ARBA" id="ARBA00022692"/>
    </source>
</evidence>
<evidence type="ECO:0000313" key="19">
    <source>
        <dbReference type="Proteomes" id="UP000030759"/>
    </source>
</evidence>
<keyword evidence="3" id="KW-1003">Cell membrane</keyword>
<keyword evidence="10 18" id="KW-0675">Receptor</keyword>
<dbReference type="KEGG" id="cge:100767032"/>
<comment type="similarity">
    <text evidence="2">Belongs to the natural cytotoxicity receptor (NCR) family.</text>
</comment>
<reference evidence="18" key="2">
    <citation type="submission" date="2013-03" db="EMBL/GenBank/DDBJ databases">
        <title>Chinese hamster genome sequenced from sorted chromosomes.</title>
        <authorList>
            <person name="Brinkrolf K."/>
            <person name="Rupp O."/>
            <person name="Laux H."/>
            <person name="Kollin F."/>
            <person name="Ernst W."/>
            <person name="Linke B."/>
            <person name="Kofler R."/>
            <person name="Romand S."/>
            <person name="Hesse F."/>
            <person name="Budach W.E."/>
            <person name="Galosy S."/>
            <person name="Muller D."/>
            <person name="Noll T."/>
            <person name="Wienberg J."/>
            <person name="Jostock T."/>
            <person name="Leonard M."/>
            <person name="Grillari J."/>
            <person name="Tauch A."/>
            <person name="Goesmann A."/>
            <person name="Helk B."/>
            <person name="Mott J.E."/>
            <person name="Puehler A."/>
            <person name="Borth N."/>
        </authorList>
    </citation>
    <scope>NUCLEOTIDE SEQUENCE</scope>
    <source>
        <strain evidence="18">17A/GY</strain>
    </source>
</reference>
<dbReference type="Pfam" id="PF13895">
    <property type="entry name" value="Ig_2"/>
    <property type="match status" value="1"/>
</dbReference>
<keyword evidence="4 15" id="KW-0812">Transmembrane</keyword>
<dbReference type="FunFam" id="2.60.40.10:FF:000049">
    <property type="entry name" value="Leukocyte immunoglobulin-like receptor subfamily B member 1"/>
    <property type="match status" value="2"/>
</dbReference>
<dbReference type="PANTHER" id="PTHR11738:SF14">
    <property type="entry name" value="NATURAL CYTOTOXICITY TRIGGERING RECEPTOR 1"/>
    <property type="match status" value="1"/>
</dbReference>
<evidence type="ECO:0000256" key="1">
    <source>
        <dbReference type="ARBA" id="ARBA00004251"/>
    </source>
</evidence>
<dbReference type="InterPro" id="IPR003599">
    <property type="entry name" value="Ig_sub"/>
</dbReference>
<evidence type="ECO:0000313" key="20">
    <source>
        <dbReference type="Proteomes" id="UP001108280"/>
    </source>
</evidence>
<keyword evidence="9" id="KW-1015">Disulfide bond</keyword>
<dbReference type="Gene3D" id="2.60.40.10">
    <property type="entry name" value="Immunoglobulins"/>
    <property type="match status" value="2"/>
</dbReference>
<keyword evidence="20" id="KW-1185">Reference proteome</keyword>
<evidence type="ECO:0000256" key="6">
    <source>
        <dbReference type="ARBA" id="ARBA00022737"/>
    </source>
</evidence>
<dbReference type="InterPro" id="IPR036179">
    <property type="entry name" value="Ig-like_dom_sf"/>
</dbReference>
<dbReference type="Proteomes" id="UP001108280">
    <property type="component" value="Chromosome 9"/>
</dbReference>
<keyword evidence="7 15" id="KW-1133">Transmembrane helix</keyword>
<dbReference type="SMART" id="SM00409">
    <property type="entry name" value="IG"/>
    <property type="match status" value="2"/>
</dbReference>
<dbReference type="GeneID" id="100767032"/>
<dbReference type="Proteomes" id="UP000030759">
    <property type="component" value="Unassembled WGS sequence"/>
</dbReference>
<evidence type="ECO:0000256" key="5">
    <source>
        <dbReference type="ARBA" id="ARBA00022729"/>
    </source>
</evidence>
<feature type="signal peptide" evidence="16">
    <location>
        <begin position="1"/>
        <end position="16"/>
    </location>
</feature>
<gene>
    <name evidence="21" type="primary">Ncr1</name>
    <name evidence="18" type="ORF">H671_20995</name>
</gene>
<dbReference type="OrthoDB" id="9837647at2759"/>
<evidence type="ECO:0000256" key="13">
    <source>
        <dbReference type="ARBA" id="ARBA00040484"/>
    </source>
</evidence>
<protein>
    <recommendedName>
        <fullName evidence="13">Natural cytotoxicity triggering receptor 1</fullName>
    </recommendedName>
    <alternativeName>
        <fullName evidence="14">Natural killer cell p46-related protein</fullName>
    </alternativeName>
</protein>
<dbReference type="SUPFAM" id="SSF48726">
    <property type="entry name" value="Immunoglobulin"/>
    <property type="match status" value="2"/>
</dbReference>
<dbReference type="InterPro" id="IPR050412">
    <property type="entry name" value="Ig-like_Receptors_ImmuneReg"/>
</dbReference>
<comment type="subcellular location">
    <subcellularLocation>
        <location evidence="1">Cell membrane</location>
        <topology evidence="1">Single-pass type I membrane protein</topology>
    </subcellularLocation>
</comment>
<reference evidence="20" key="4">
    <citation type="journal article" date="2020" name="Biotechnol. Bioeng.">
        <title>Chromosome-scale scaffolds for the Chinese hamster reference genome assembly to facilitate the study of the CHO epigenome.</title>
        <authorList>
            <person name="Hilliard W."/>
            <person name="MacDonald M."/>
            <person name="Lee K.H."/>
        </authorList>
    </citation>
    <scope>NUCLEOTIDE SEQUENCE [LARGE SCALE GENOMIC DNA]</scope>
    <source>
        <strain evidence="20">17A/GY</strain>
    </source>
</reference>
<dbReference type="GO" id="GO:0002764">
    <property type="term" value="P:immune response-regulating signaling pathway"/>
    <property type="evidence" value="ECO:0007669"/>
    <property type="project" value="TreeGrafter"/>
</dbReference>
<evidence type="ECO:0000256" key="16">
    <source>
        <dbReference type="SAM" id="SignalP"/>
    </source>
</evidence>
<evidence type="ECO:0000256" key="9">
    <source>
        <dbReference type="ARBA" id="ARBA00023157"/>
    </source>
</evidence>
<evidence type="ECO:0000256" key="10">
    <source>
        <dbReference type="ARBA" id="ARBA00023170"/>
    </source>
</evidence>
<evidence type="ECO:0000256" key="3">
    <source>
        <dbReference type="ARBA" id="ARBA00022475"/>
    </source>
</evidence>
<accession>A0A061HWF8</accession>
<proteinExistence type="inferred from homology"/>
<keyword evidence="5 16" id="KW-0732">Signal</keyword>
<reference evidence="20" key="3">
    <citation type="journal article" date="2018" name="Biotechnol. Bioeng.">
        <title>A reference genome of the Chinese hamster based on a hybrid assembly strategy.</title>
        <authorList>
            <person name="Rupp O."/>
            <person name="MacDonald M.L."/>
            <person name="Li S."/>
            <person name="Dhiman H."/>
            <person name="Polson S."/>
            <person name="Griep S."/>
            <person name="Heffner K."/>
            <person name="Hernandez I."/>
            <person name="Brinkrolf K."/>
            <person name="Jadhav V."/>
            <person name="Samoudi M."/>
            <person name="Hao H."/>
            <person name="Kingham B."/>
            <person name="Goesmann A."/>
            <person name="Betenbaugh M.J."/>
            <person name="Lewis N.E."/>
            <person name="Borth N."/>
            <person name="Lee K.H."/>
        </authorList>
    </citation>
    <scope>NUCLEOTIDE SEQUENCE [LARGE SCALE GENOMIC DNA]</scope>
    <source>
        <strain evidence="20">17A/GY</strain>
    </source>
</reference>
<evidence type="ECO:0000313" key="21">
    <source>
        <dbReference type="RefSeq" id="XP_035305066.1"/>
    </source>
</evidence>
<organism evidence="18 19">
    <name type="scientific">Cricetulus griseus</name>
    <name type="common">Chinese hamster</name>
    <name type="synonym">Cricetulus barabensis griseus</name>
    <dbReference type="NCBI Taxonomy" id="10029"/>
    <lineage>
        <taxon>Eukaryota</taxon>
        <taxon>Metazoa</taxon>
        <taxon>Chordata</taxon>
        <taxon>Craniata</taxon>
        <taxon>Vertebrata</taxon>
        <taxon>Euteleostomi</taxon>
        <taxon>Mammalia</taxon>
        <taxon>Eutheria</taxon>
        <taxon>Euarchontoglires</taxon>
        <taxon>Glires</taxon>
        <taxon>Rodentia</taxon>
        <taxon>Myomorpha</taxon>
        <taxon>Muroidea</taxon>
        <taxon>Cricetidae</taxon>
        <taxon>Cricetinae</taxon>
        <taxon>Cricetulus</taxon>
    </lineage>
</organism>
<keyword evidence="6" id="KW-0677">Repeat</keyword>
<reference evidence="21" key="5">
    <citation type="submission" date="2025-04" db="UniProtKB">
        <authorList>
            <consortium name="RefSeq"/>
        </authorList>
    </citation>
    <scope>IDENTIFICATION</scope>
    <source>
        <strain evidence="21">17A/GY</strain>
        <tissue evidence="21">Liver</tissue>
    </source>
</reference>
<evidence type="ECO:0000259" key="17">
    <source>
        <dbReference type="SMART" id="SM00409"/>
    </source>
</evidence>
<keyword evidence="11" id="KW-0325">Glycoprotein</keyword>
<keyword evidence="12" id="KW-0393">Immunoglobulin domain</keyword>
<dbReference type="InterPro" id="IPR013783">
    <property type="entry name" value="Ig-like_fold"/>
</dbReference>
<feature type="transmembrane region" description="Helical" evidence="15">
    <location>
        <begin position="254"/>
        <end position="272"/>
    </location>
</feature>
<name>A0A061HWF8_CRIGR</name>
<evidence type="ECO:0000256" key="7">
    <source>
        <dbReference type="ARBA" id="ARBA00022989"/>
    </source>
</evidence>
<dbReference type="RefSeq" id="XP_035305066.1">
    <property type="nucleotide sequence ID" value="XM_035449175.1"/>
</dbReference>
<dbReference type="EMBL" id="KE686630">
    <property type="protein sequence ID" value="ERE61216.1"/>
    <property type="molecule type" value="Genomic_DNA"/>
</dbReference>
<reference evidence="19" key="1">
    <citation type="journal article" date="2013" name="Nat. Biotechnol.">
        <title>Chinese hamster genome sequenced from sorted chromosomes.</title>
        <authorList>
            <person name="Brinkrolf K."/>
            <person name="Rupp O."/>
            <person name="Laux H."/>
            <person name="Kollin F."/>
            <person name="Ernst W."/>
            <person name="Linke B."/>
            <person name="Kofler R."/>
            <person name="Romand S."/>
            <person name="Hesse F."/>
            <person name="Budach W.E."/>
            <person name="Galosy S."/>
            <person name="Muller D."/>
            <person name="Noll T."/>
            <person name="Wienberg J."/>
            <person name="Jostock T."/>
            <person name="Leonard M."/>
            <person name="Grillari J."/>
            <person name="Tauch A."/>
            <person name="Goesmann A."/>
            <person name="Helk B."/>
            <person name="Mott J.E."/>
            <person name="Puhler A."/>
            <person name="Borth N."/>
        </authorList>
    </citation>
    <scope>NUCLEOTIDE SEQUENCE [LARGE SCALE GENOMIC DNA]</scope>
    <source>
        <strain evidence="19">17A/GY</strain>
    </source>
</reference>